<feature type="domain" description="HTH cro/C1-type" evidence="2">
    <location>
        <begin position="95"/>
        <end position="149"/>
    </location>
</feature>
<dbReference type="Gene3D" id="1.10.260.40">
    <property type="entry name" value="lambda repressor-like DNA-binding domains"/>
    <property type="match status" value="1"/>
</dbReference>
<reference evidence="3 4" key="1">
    <citation type="submission" date="2019-09" db="EMBL/GenBank/DDBJ databases">
        <title>Actinomadura physcomitrii sp. nov., a novel actinomycete isolated from moss [Physcomitrium sphaericum (Ludw) Fuernr].</title>
        <authorList>
            <person name="Liu C."/>
            <person name="Zhuang X."/>
        </authorList>
    </citation>
    <scope>NUCLEOTIDE SEQUENCE [LARGE SCALE GENOMIC DNA]</scope>
    <source>
        <strain evidence="3 4">CYP1-1B</strain>
    </source>
</reference>
<organism evidence="3 4">
    <name type="scientific">Actinomadura montaniterrae</name>
    <dbReference type="NCBI Taxonomy" id="1803903"/>
    <lineage>
        <taxon>Bacteria</taxon>
        <taxon>Bacillati</taxon>
        <taxon>Actinomycetota</taxon>
        <taxon>Actinomycetes</taxon>
        <taxon>Streptosporangiales</taxon>
        <taxon>Thermomonosporaceae</taxon>
        <taxon>Actinomadura</taxon>
    </lineage>
</organism>
<dbReference type="CDD" id="cd00093">
    <property type="entry name" value="HTH_XRE"/>
    <property type="match status" value="1"/>
</dbReference>
<evidence type="ECO:0000256" key="1">
    <source>
        <dbReference type="SAM" id="MobiDB-lite"/>
    </source>
</evidence>
<gene>
    <name evidence="3" type="ORF">F9B16_13715</name>
</gene>
<comment type="caution">
    <text evidence="3">The sequence shown here is derived from an EMBL/GenBank/DDBJ whole genome shotgun (WGS) entry which is preliminary data.</text>
</comment>
<dbReference type="EMBL" id="WBMR01000030">
    <property type="protein sequence ID" value="KAB2382786.1"/>
    <property type="molecule type" value="Genomic_DNA"/>
</dbReference>
<dbReference type="Pfam" id="PF19054">
    <property type="entry name" value="DUF5753"/>
    <property type="match status" value="1"/>
</dbReference>
<accession>A0A6L3W0J1</accession>
<protein>
    <submittedName>
        <fullName evidence="3">Helix-turn-helix domain-containing protein</fullName>
    </submittedName>
</protein>
<dbReference type="SMART" id="SM00530">
    <property type="entry name" value="HTH_XRE"/>
    <property type="match status" value="1"/>
</dbReference>
<dbReference type="Proteomes" id="UP000483004">
    <property type="component" value="Unassembled WGS sequence"/>
</dbReference>
<dbReference type="SUPFAM" id="SSF47413">
    <property type="entry name" value="lambda repressor-like DNA-binding domains"/>
    <property type="match status" value="1"/>
</dbReference>
<evidence type="ECO:0000313" key="4">
    <source>
        <dbReference type="Proteomes" id="UP000483004"/>
    </source>
</evidence>
<evidence type="ECO:0000313" key="3">
    <source>
        <dbReference type="EMBL" id="KAB2382786.1"/>
    </source>
</evidence>
<name>A0A6L3W0J1_9ACTN</name>
<dbReference type="OrthoDB" id="3469353at2"/>
<dbReference type="InterPro" id="IPR043917">
    <property type="entry name" value="DUF5753"/>
</dbReference>
<dbReference type="Pfam" id="PF13560">
    <property type="entry name" value="HTH_31"/>
    <property type="match status" value="1"/>
</dbReference>
<sequence length="341" mass="37875">MDAAAAIGVRPSRTTATSDGPHHESADPALNHSLLSNEHHEATETRTMTGDFKNTLNRVAFTSTSIAPPVRKIVMASTIENRMRTPELQSFGAEVRRLREAAGLKQAELGALTNVTRAYIGHVELGKTRCRLDFATRLDNALQADGDIIRAWHELLEKMKSIKYAAYFVNFPKAESTANLIRVYETHIVNGLFQTEAYSRAIIKDPDILSTRLNRQAHVMSDPTPRIFVVLEESVLYRQVGTPAVMCEQLEYLLKLSEHPGMRLQVLPTVYVEDARAAFAIATQADRSDAAYLVTGTGGMTSVNPEDLANLTERFASLQAEALDVRATRALIRKVVEERWT</sequence>
<feature type="region of interest" description="Disordered" evidence="1">
    <location>
        <begin position="1"/>
        <end position="29"/>
    </location>
</feature>
<dbReference type="InterPro" id="IPR001387">
    <property type="entry name" value="Cro/C1-type_HTH"/>
</dbReference>
<dbReference type="InterPro" id="IPR010982">
    <property type="entry name" value="Lambda_DNA-bd_dom_sf"/>
</dbReference>
<dbReference type="GO" id="GO:0003677">
    <property type="term" value="F:DNA binding"/>
    <property type="evidence" value="ECO:0007669"/>
    <property type="project" value="InterPro"/>
</dbReference>
<dbReference type="PROSITE" id="PS50943">
    <property type="entry name" value="HTH_CROC1"/>
    <property type="match status" value="1"/>
</dbReference>
<dbReference type="AlphaFoldDB" id="A0A6L3W0J1"/>
<evidence type="ECO:0000259" key="2">
    <source>
        <dbReference type="PROSITE" id="PS50943"/>
    </source>
</evidence>
<proteinExistence type="predicted"/>
<keyword evidence="4" id="KW-1185">Reference proteome</keyword>